<dbReference type="PANTHER" id="PTHR10003">
    <property type="entry name" value="SUPEROXIDE DISMUTASE CU-ZN -RELATED"/>
    <property type="match status" value="1"/>
</dbReference>
<feature type="signal peptide" evidence="3">
    <location>
        <begin position="1"/>
        <end position="17"/>
    </location>
</feature>
<keyword evidence="3" id="KW-0732">Signal</keyword>
<reference evidence="5 6" key="1">
    <citation type="submission" date="2019-12" db="EMBL/GenBank/DDBJ databases">
        <title>Genomic-based taxomic classification of the family Erythrobacteraceae.</title>
        <authorList>
            <person name="Xu L."/>
        </authorList>
    </citation>
    <scope>NUCLEOTIDE SEQUENCE [LARGE SCALE GENOMIC DNA]</scope>
    <source>
        <strain evidence="5 6">DSM 18604</strain>
    </source>
</reference>
<dbReference type="InterPro" id="IPR024134">
    <property type="entry name" value="SOD_Cu/Zn_/chaperone"/>
</dbReference>
<sequence length="199" mass="20025">MTIYRFAALAPLTIALAACGGTPEKAATDSPTEAATTTAPEQLGTAELKTADGKPAGTATLLANGDAIEVMVNATGLGAGAHGFHLHQTGKCDAPDFKSAGGHLNPGDKEHGTENPKGAHLGDMPNLTIDDNGNGSATVTLTGDRDYILSNIFDDDGTAIVIHEGPDDYKSDPAGDAGSRIACGVMEKAAPTAETTPAA</sequence>
<organism evidence="5 6">
    <name type="scientific">Altericroceibacterium indicum</name>
    <dbReference type="NCBI Taxonomy" id="374177"/>
    <lineage>
        <taxon>Bacteria</taxon>
        <taxon>Pseudomonadati</taxon>
        <taxon>Pseudomonadota</taxon>
        <taxon>Alphaproteobacteria</taxon>
        <taxon>Sphingomonadales</taxon>
        <taxon>Erythrobacteraceae</taxon>
        <taxon>Altericroceibacterium</taxon>
    </lineage>
</organism>
<comment type="caution">
    <text evidence="5">The sequence shown here is derived from an EMBL/GenBank/DDBJ whole genome shotgun (WGS) entry which is preliminary data.</text>
</comment>
<dbReference type="Gene3D" id="2.60.40.200">
    <property type="entry name" value="Superoxide dismutase, copper/zinc binding domain"/>
    <property type="match status" value="1"/>
</dbReference>
<evidence type="ECO:0000256" key="2">
    <source>
        <dbReference type="SAM" id="MobiDB-lite"/>
    </source>
</evidence>
<evidence type="ECO:0000313" key="6">
    <source>
        <dbReference type="Proteomes" id="UP000460561"/>
    </source>
</evidence>
<comment type="similarity">
    <text evidence="1">Belongs to the Cu-Zn superoxide dismutase family.</text>
</comment>
<dbReference type="Pfam" id="PF00080">
    <property type="entry name" value="Sod_Cu"/>
    <property type="match status" value="1"/>
</dbReference>
<evidence type="ECO:0000259" key="4">
    <source>
        <dbReference type="Pfam" id="PF00080"/>
    </source>
</evidence>
<dbReference type="InterPro" id="IPR036423">
    <property type="entry name" value="SOD-like_Cu/Zn_dom_sf"/>
</dbReference>
<feature type="chain" id="PRO_5032761338" evidence="3">
    <location>
        <begin position="18"/>
        <end position="199"/>
    </location>
</feature>
<evidence type="ECO:0000313" key="5">
    <source>
        <dbReference type="EMBL" id="MXP26871.1"/>
    </source>
</evidence>
<dbReference type="GO" id="GO:0006801">
    <property type="term" value="P:superoxide metabolic process"/>
    <property type="evidence" value="ECO:0007669"/>
    <property type="project" value="InterPro"/>
</dbReference>
<protein>
    <submittedName>
        <fullName evidence="5">Superoxide dismutase family protein</fullName>
    </submittedName>
</protein>
<evidence type="ECO:0000256" key="3">
    <source>
        <dbReference type="SAM" id="SignalP"/>
    </source>
</evidence>
<proteinExistence type="inferred from homology"/>
<dbReference type="GO" id="GO:0005507">
    <property type="term" value="F:copper ion binding"/>
    <property type="evidence" value="ECO:0007669"/>
    <property type="project" value="InterPro"/>
</dbReference>
<evidence type="ECO:0000256" key="1">
    <source>
        <dbReference type="ARBA" id="ARBA00010457"/>
    </source>
</evidence>
<accession>A0A845AD09</accession>
<dbReference type="Proteomes" id="UP000460561">
    <property type="component" value="Unassembled WGS sequence"/>
</dbReference>
<dbReference type="InterPro" id="IPR001424">
    <property type="entry name" value="SOD_Cu_Zn_dom"/>
</dbReference>
<dbReference type="OrthoDB" id="5431326at2"/>
<dbReference type="CDD" id="cd00305">
    <property type="entry name" value="Cu-Zn_Superoxide_Dismutase"/>
    <property type="match status" value="1"/>
</dbReference>
<keyword evidence="6" id="KW-1185">Reference proteome</keyword>
<feature type="domain" description="Superoxide dismutase copper/zinc binding" evidence="4">
    <location>
        <begin position="57"/>
        <end position="185"/>
    </location>
</feature>
<dbReference type="RefSeq" id="WP_160740081.1">
    <property type="nucleotide sequence ID" value="NZ_WTYQ01000005.1"/>
</dbReference>
<dbReference type="PROSITE" id="PS51257">
    <property type="entry name" value="PROKAR_LIPOPROTEIN"/>
    <property type="match status" value="1"/>
</dbReference>
<dbReference type="EMBL" id="WTYQ01000005">
    <property type="protein sequence ID" value="MXP26871.1"/>
    <property type="molecule type" value="Genomic_DNA"/>
</dbReference>
<name>A0A845AD09_9SPHN</name>
<feature type="region of interest" description="Disordered" evidence="2">
    <location>
        <begin position="97"/>
        <end position="125"/>
    </location>
</feature>
<gene>
    <name evidence="5" type="ORF">GRI39_12595</name>
</gene>
<dbReference type="SUPFAM" id="SSF49329">
    <property type="entry name" value="Cu,Zn superoxide dismutase-like"/>
    <property type="match status" value="1"/>
</dbReference>
<dbReference type="AlphaFoldDB" id="A0A845AD09"/>